<gene>
    <name evidence="2" type="ORF">BCY89_20305</name>
</gene>
<accession>A0A420FB65</accession>
<dbReference type="EMBL" id="MCAQ01000030">
    <property type="protein sequence ID" value="RKF30144.1"/>
    <property type="molecule type" value="Genomic_DNA"/>
</dbReference>
<proteinExistence type="predicted"/>
<dbReference type="Proteomes" id="UP000286402">
    <property type="component" value="Unassembled WGS sequence"/>
</dbReference>
<evidence type="ECO:0000313" key="2">
    <source>
        <dbReference type="EMBL" id="RKF30144.1"/>
    </source>
</evidence>
<comment type="caution">
    <text evidence="2">The sequence shown here is derived from an EMBL/GenBank/DDBJ whole genome shotgun (WGS) entry which is preliminary data.</text>
</comment>
<evidence type="ECO:0008006" key="4">
    <source>
        <dbReference type="Google" id="ProtNLM"/>
    </source>
</evidence>
<keyword evidence="3" id="KW-1185">Reference proteome</keyword>
<name>A0A420FB65_9SPHI</name>
<keyword evidence="1" id="KW-0175">Coiled coil</keyword>
<protein>
    <recommendedName>
        <fullName evidence="4">Peptidase S74 domain-containing protein</fullName>
    </recommendedName>
</protein>
<evidence type="ECO:0000313" key="3">
    <source>
        <dbReference type="Proteomes" id="UP000286402"/>
    </source>
</evidence>
<organism evidence="2 3">
    <name type="scientific">Sphingobacterium siyangense</name>
    <dbReference type="NCBI Taxonomy" id="459529"/>
    <lineage>
        <taxon>Bacteria</taxon>
        <taxon>Pseudomonadati</taxon>
        <taxon>Bacteroidota</taxon>
        <taxon>Sphingobacteriia</taxon>
        <taxon>Sphingobacteriales</taxon>
        <taxon>Sphingobacteriaceae</taxon>
        <taxon>Sphingobacterium</taxon>
    </lineage>
</organism>
<dbReference type="AlphaFoldDB" id="A0A420FB65"/>
<evidence type="ECO:0000256" key="1">
    <source>
        <dbReference type="SAM" id="Coils"/>
    </source>
</evidence>
<reference evidence="2 3" key="1">
    <citation type="submission" date="2016-07" db="EMBL/GenBank/DDBJ databases">
        <title>Genome analysis of Sphingobacterium siyangense T12B17.</title>
        <authorList>
            <person name="Xu D."/>
            <person name="Su Y."/>
            <person name="Zheng S."/>
        </authorList>
    </citation>
    <scope>NUCLEOTIDE SEQUENCE [LARGE SCALE GENOMIC DNA]</scope>
    <source>
        <strain evidence="2 3">T12B17</strain>
    </source>
</reference>
<sequence>MTVAGLQLYQAQAQTTFDGININNGQNLVFKGFSNGVNDPTDAGDVVFQKANGDELTRIRSLYDTATGLASICFSSSPLINATFLFTGEGNLGIGNSVPKTRLEVQPPIGNISTGVFHSTGGQSYGHVLALATDNPTGDDPKLLFSYRNRAKQWALGGNYNTSNFNILEDGGDGSYGTGFGIARMTVMPGGNVGIGTSNPQAKLAVEGNILAKEIKVKTDINVPDYVFEPDYDLKSLEEIESYVKANKHLPEIPSAKQIQTDGLDLAEMNLLLLKKVEEMTLQLIQMNNEMKKQAEKIEGQAEKIQLLEKR</sequence>
<feature type="coiled-coil region" evidence="1">
    <location>
        <begin position="277"/>
        <end position="311"/>
    </location>
</feature>